<evidence type="ECO:0000256" key="7">
    <source>
        <dbReference type="ARBA" id="ARBA00023273"/>
    </source>
</evidence>
<dbReference type="Pfam" id="PF14580">
    <property type="entry name" value="LRR_9"/>
    <property type="match status" value="1"/>
</dbReference>
<dbReference type="Gene3D" id="3.80.10.10">
    <property type="entry name" value="Ribonuclease Inhibitor"/>
    <property type="match status" value="1"/>
</dbReference>
<sequence length="458" mass="52602">MVRITLDMVRKRAEHNEGELSSMEEISLHQHDIEKIEHLHRWCPRLKILYLQGNLISKIENLSRLRELVYLNLALNNIENVEGLENCDALSKLDFTANFITDLSSLTSLQDCTNLKELYLTGNPCCEYRGYREWVMTLLPGLQELDGRPITRAERITALQALQLLGKQTWEDQQAALEKRAESRRKHEKEQKEKPLPSEHDNNEDDETWGNEMTEHSPEARVAMHREIEQRRAGKNTKENEKKNKKKERPLFSKDGRPLNLNEAKLDFTFKEDEELNAYVLDVDTYRYMDASQVKCEVEPWYVQVTVKGKMLQLVMFEEVRPGQSTAQRSQITGHLVITMPKLSAPIGSVDKQKIQAMDSIENKRLQRKSSSEEGKSTDSNRNSETRYLELSEAKSSLSSKVDYRNIVKEGENGDSLSRQNTTWTTPGTGQTHTTVTSVAERPNSPGFVDNSDVPPLE</sequence>
<dbReference type="Pfam" id="PF23602">
    <property type="entry name" value="CS_DNAAF11_C"/>
    <property type="match status" value="1"/>
</dbReference>
<gene>
    <name evidence="11" type="ORF">MNOR_LOCUS461</name>
</gene>
<keyword evidence="4" id="KW-0433">Leucine-rich repeat</keyword>
<evidence type="ECO:0000256" key="2">
    <source>
        <dbReference type="ARBA" id="ARBA00004496"/>
    </source>
</evidence>
<feature type="region of interest" description="Disordered" evidence="9">
    <location>
        <begin position="405"/>
        <end position="458"/>
    </location>
</feature>
<keyword evidence="3" id="KW-0963">Cytoplasm</keyword>
<dbReference type="InterPro" id="IPR056496">
    <property type="entry name" value="CS_DNAAF11_C"/>
</dbReference>
<dbReference type="SUPFAM" id="SSF52058">
    <property type="entry name" value="L domain-like"/>
    <property type="match status" value="1"/>
</dbReference>
<keyword evidence="7" id="KW-0966">Cell projection</keyword>
<protein>
    <recommendedName>
        <fullName evidence="10">Dynein axonemal assembly factor 11-like CS domain-containing protein</fullName>
    </recommendedName>
</protein>
<dbReference type="GO" id="GO:0005737">
    <property type="term" value="C:cytoplasm"/>
    <property type="evidence" value="ECO:0007669"/>
    <property type="project" value="UniProtKB-SubCell"/>
</dbReference>
<evidence type="ECO:0000256" key="1">
    <source>
        <dbReference type="ARBA" id="ARBA00004138"/>
    </source>
</evidence>
<organism evidence="11 12">
    <name type="scientific">Meganyctiphanes norvegica</name>
    <name type="common">Northern krill</name>
    <name type="synonym">Thysanopoda norvegica</name>
    <dbReference type="NCBI Taxonomy" id="48144"/>
    <lineage>
        <taxon>Eukaryota</taxon>
        <taxon>Metazoa</taxon>
        <taxon>Ecdysozoa</taxon>
        <taxon>Arthropoda</taxon>
        <taxon>Crustacea</taxon>
        <taxon>Multicrustacea</taxon>
        <taxon>Malacostraca</taxon>
        <taxon>Eumalacostraca</taxon>
        <taxon>Eucarida</taxon>
        <taxon>Euphausiacea</taxon>
        <taxon>Euphausiidae</taxon>
        <taxon>Meganyctiphanes</taxon>
    </lineage>
</organism>
<dbReference type="PANTHER" id="PTHR18849">
    <property type="entry name" value="LEUCINE RICH REPEAT PROTEIN"/>
    <property type="match status" value="1"/>
</dbReference>
<comment type="subcellular location">
    <subcellularLocation>
        <location evidence="1">Cell projection</location>
        <location evidence="1">Cilium</location>
    </subcellularLocation>
    <subcellularLocation>
        <location evidence="2">Cytoplasm</location>
    </subcellularLocation>
</comment>
<dbReference type="InterPro" id="IPR032675">
    <property type="entry name" value="LRR_dom_sf"/>
</dbReference>
<dbReference type="GO" id="GO:0005929">
    <property type="term" value="C:cilium"/>
    <property type="evidence" value="ECO:0007669"/>
    <property type="project" value="UniProtKB-SubCell"/>
</dbReference>
<evidence type="ECO:0000256" key="8">
    <source>
        <dbReference type="ARBA" id="ARBA00049982"/>
    </source>
</evidence>
<proteinExistence type="inferred from homology"/>
<evidence type="ECO:0000256" key="9">
    <source>
        <dbReference type="SAM" id="MobiDB-lite"/>
    </source>
</evidence>
<dbReference type="AlphaFoldDB" id="A0AAV2PJV4"/>
<dbReference type="PANTHER" id="PTHR18849:SF0">
    <property type="entry name" value="CILIA- AND FLAGELLA-ASSOCIATED PROTEIN 410-RELATED"/>
    <property type="match status" value="1"/>
</dbReference>
<keyword evidence="6" id="KW-0969">Cilium</keyword>
<evidence type="ECO:0000256" key="4">
    <source>
        <dbReference type="ARBA" id="ARBA00022614"/>
    </source>
</evidence>
<accession>A0AAV2PJV4</accession>
<feature type="domain" description="Dynein axonemal assembly factor 11-like CS" evidence="10">
    <location>
        <begin position="222"/>
        <end position="342"/>
    </location>
</feature>
<evidence type="ECO:0000256" key="6">
    <source>
        <dbReference type="ARBA" id="ARBA00023069"/>
    </source>
</evidence>
<evidence type="ECO:0000313" key="12">
    <source>
        <dbReference type="Proteomes" id="UP001497623"/>
    </source>
</evidence>
<keyword evidence="12" id="KW-1185">Reference proteome</keyword>
<name>A0AAV2PJV4_MEGNR</name>
<evidence type="ECO:0000259" key="10">
    <source>
        <dbReference type="Pfam" id="PF23602"/>
    </source>
</evidence>
<comment type="similarity">
    <text evidence="8">Belongs to the tilB family.</text>
</comment>
<dbReference type="EMBL" id="CAXKWB010000102">
    <property type="protein sequence ID" value="CAL4059339.1"/>
    <property type="molecule type" value="Genomic_DNA"/>
</dbReference>
<dbReference type="Proteomes" id="UP001497623">
    <property type="component" value="Unassembled WGS sequence"/>
</dbReference>
<feature type="region of interest" description="Disordered" evidence="9">
    <location>
        <begin position="175"/>
        <end position="258"/>
    </location>
</feature>
<feature type="compositionally biased region" description="Basic and acidic residues" evidence="9">
    <location>
        <begin position="188"/>
        <end position="201"/>
    </location>
</feature>
<evidence type="ECO:0000256" key="5">
    <source>
        <dbReference type="ARBA" id="ARBA00022737"/>
    </source>
</evidence>
<reference evidence="11 12" key="1">
    <citation type="submission" date="2024-05" db="EMBL/GenBank/DDBJ databases">
        <authorList>
            <person name="Wallberg A."/>
        </authorList>
    </citation>
    <scope>NUCLEOTIDE SEQUENCE [LARGE SCALE GENOMIC DNA]</scope>
</reference>
<comment type="caution">
    <text evidence="11">The sequence shown here is derived from an EMBL/GenBank/DDBJ whole genome shotgun (WGS) entry which is preliminary data.</text>
</comment>
<feature type="region of interest" description="Disordered" evidence="9">
    <location>
        <begin position="361"/>
        <end position="389"/>
    </location>
</feature>
<evidence type="ECO:0000313" key="11">
    <source>
        <dbReference type="EMBL" id="CAL4059339.1"/>
    </source>
</evidence>
<feature type="compositionally biased region" description="Basic and acidic residues" evidence="9">
    <location>
        <begin position="213"/>
        <end position="242"/>
    </location>
</feature>
<evidence type="ECO:0000256" key="3">
    <source>
        <dbReference type="ARBA" id="ARBA00022490"/>
    </source>
</evidence>
<dbReference type="InterPro" id="IPR001611">
    <property type="entry name" value="Leu-rich_rpt"/>
</dbReference>
<dbReference type="PROSITE" id="PS51450">
    <property type="entry name" value="LRR"/>
    <property type="match status" value="3"/>
</dbReference>
<feature type="non-terminal residue" evidence="11">
    <location>
        <position position="458"/>
    </location>
</feature>
<keyword evidence="5" id="KW-0677">Repeat</keyword>
<dbReference type="FunFam" id="3.80.10.10:FF:000052">
    <property type="entry name" value="Leucine rich repeat containing 6"/>
    <property type="match status" value="1"/>
</dbReference>
<dbReference type="SMART" id="SM00365">
    <property type="entry name" value="LRR_SD22"/>
    <property type="match status" value="4"/>
</dbReference>
<feature type="compositionally biased region" description="Low complexity" evidence="9">
    <location>
        <begin position="422"/>
        <end position="437"/>
    </location>
</feature>